<dbReference type="Pfam" id="PF05163">
    <property type="entry name" value="DinB"/>
    <property type="match status" value="1"/>
</dbReference>
<dbReference type="InterPro" id="IPR007837">
    <property type="entry name" value="DinB"/>
</dbReference>
<comment type="similarity">
    <text evidence="1">Belongs to the DinB family.</text>
</comment>
<dbReference type="STRING" id="391937.NA2_03657"/>
<sequence length="170" mass="19127">MKQHFEMMAAYNLWANGRVYDAAAALGQDALNRDVGAYFRSMMGTLNHLLVADRIWMKRFTGEGEAPSRLDAVLHTALPALRIAREAEDRRIIGWIASLDEEALAGRFSYVTVTDMRTVSQHLTPALSHLFNHQTHHRGQAHTILSLLGEEAPPLDLIYFQRTPAGRPYS</sequence>
<organism evidence="4 5">
    <name type="scientific">Nitratireductor pacificus pht-3B</name>
    <dbReference type="NCBI Taxonomy" id="391937"/>
    <lineage>
        <taxon>Bacteria</taxon>
        <taxon>Pseudomonadati</taxon>
        <taxon>Pseudomonadota</taxon>
        <taxon>Alphaproteobacteria</taxon>
        <taxon>Hyphomicrobiales</taxon>
        <taxon>Phyllobacteriaceae</taxon>
        <taxon>Nitratireductor</taxon>
    </lineage>
</organism>
<dbReference type="PANTHER" id="PTHR37302">
    <property type="entry name" value="SLR1116 PROTEIN"/>
    <property type="match status" value="1"/>
</dbReference>
<evidence type="ECO:0000256" key="3">
    <source>
        <dbReference type="PIRSR" id="PIRSR607837-1"/>
    </source>
</evidence>
<dbReference type="RefSeq" id="WP_008594326.1">
    <property type="nucleotide sequence ID" value="NZ_AMRM01000003.1"/>
</dbReference>
<dbReference type="AlphaFoldDB" id="K2LRD8"/>
<dbReference type="GO" id="GO:0046872">
    <property type="term" value="F:metal ion binding"/>
    <property type="evidence" value="ECO:0007669"/>
    <property type="project" value="UniProtKB-KW"/>
</dbReference>
<feature type="binding site" evidence="3">
    <location>
        <position position="133"/>
    </location>
    <ligand>
        <name>a divalent metal cation</name>
        <dbReference type="ChEBI" id="CHEBI:60240"/>
    </ligand>
</feature>
<comment type="caution">
    <text evidence="4">The sequence shown here is derived from an EMBL/GenBank/DDBJ whole genome shotgun (WGS) entry which is preliminary data.</text>
</comment>
<evidence type="ECO:0000313" key="4">
    <source>
        <dbReference type="EMBL" id="EKF20319.1"/>
    </source>
</evidence>
<keyword evidence="2 3" id="KW-0479">Metal-binding</keyword>
<gene>
    <name evidence="4" type="ORF">NA2_03657</name>
</gene>
<dbReference type="eggNOG" id="COG2318">
    <property type="taxonomic scope" value="Bacteria"/>
</dbReference>
<feature type="binding site" evidence="3">
    <location>
        <position position="137"/>
    </location>
    <ligand>
        <name>a divalent metal cation</name>
        <dbReference type="ChEBI" id="CHEBI:60240"/>
    </ligand>
</feature>
<dbReference type="Gene3D" id="1.20.120.450">
    <property type="entry name" value="dinb family like domain"/>
    <property type="match status" value="1"/>
</dbReference>
<evidence type="ECO:0000313" key="5">
    <source>
        <dbReference type="Proteomes" id="UP000006786"/>
    </source>
</evidence>
<dbReference type="PANTHER" id="PTHR37302:SF1">
    <property type="entry name" value="PROTEIN DINB"/>
    <property type="match status" value="1"/>
</dbReference>
<proteinExistence type="inferred from homology"/>
<feature type="binding site" evidence="3">
    <location>
        <position position="48"/>
    </location>
    <ligand>
        <name>a divalent metal cation</name>
        <dbReference type="ChEBI" id="CHEBI:60240"/>
    </ligand>
</feature>
<dbReference type="PATRIC" id="fig|391937.3.peg.756"/>
<protein>
    <submittedName>
        <fullName evidence="4">DinB family protein</fullName>
    </submittedName>
</protein>
<dbReference type="OrthoDB" id="9807509at2"/>
<dbReference type="EMBL" id="AMRM01000003">
    <property type="protein sequence ID" value="EKF20319.1"/>
    <property type="molecule type" value="Genomic_DNA"/>
</dbReference>
<dbReference type="SUPFAM" id="SSF109854">
    <property type="entry name" value="DinB/YfiT-like putative metalloenzymes"/>
    <property type="match status" value="1"/>
</dbReference>
<dbReference type="InterPro" id="IPR034660">
    <property type="entry name" value="DinB/YfiT-like"/>
</dbReference>
<evidence type="ECO:0000256" key="2">
    <source>
        <dbReference type="ARBA" id="ARBA00022723"/>
    </source>
</evidence>
<evidence type="ECO:0000256" key="1">
    <source>
        <dbReference type="ARBA" id="ARBA00008635"/>
    </source>
</evidence>
<name>K2LRD8_9HYPH</name>
<accession>K2LRD8</accession>
<dbReference type="Proteomes" id="UP000006786">
    <property type="component" value="Unassembled WGS sequence"/>
</dbReference>
<reference evidence="4 5" key="1">
    <citation type="journal article" date="2012" name="J. Bacteriol.">
        <title>Genome Sequence of Nitratireductor pacificus Type Strain pht-3B.</title>
        <authorList>
            <person name="Lai Q."/>
            <person name="Li G."/>
            <person name="Shao Z."/>
        </authorList>
    </citation>
    <scope>NUCLEOTIDE SEQUENCE [LARGE SCALE GENOMIC DNA]</scope>
    <source>
        <strain evidence="5">pht-3B</strain>
    </source>
</reference>
<keyword evidence="5" id="KW-1185">Reference proteome</keyword>